<protein>
    <submittedName>
        <fullName evidence="4">Predicted protein</fullName>
    </submittedName>
</protein>
<accession>D7LJD9</accession>
<dbReference type="GO" id="GO:0005840">
    <property type="term" value="C:ribosome"/>
    <property type="evidence" value="ECO:0007669"/>
    <property type="project" value="UniProtKB-KW"/>
</dbReference>
<dbReference type="SUPFAM" id="SSF50249">
    <property type="entry name" value="Nucleic acid-binding proteins"/>
    <property type="match status" value="1"/>
</dbReference>
<dbReference type="Pfam" id="PF00164">
    <property type="entry name" value="Ribosom_S12_S23"/>
    <property type="match status" value="1"/>
</dbReference>
<evidence type="ECO:0000256" key="2">
    <source>
        <dbReference type="ARBA" id="ARBA00022980"/>
    </source>
</evidence>
<evidence type="ECO:0000256" key="3">
    <source>
        <dbReference type="ARBA" id="ARBA00023274"/>
    </source>
</evidence>
<dbReference type="GO" id="GO:0003735">
    <property type="term" value="F:structural constituent of ribosome"/>
    <property type="evidence" value="ECO:0007669"/>
    <property type="project" value="InterPro"/>
</dbReference>
<dbReference type="Gene3D" id="2.40.50.140">
    <property type="entry name" value="Nucleic acid-binding proteins"/>
    <property type="match status" value="1"/>
</dbReference>
<sequence>MMQEIAIGLNREHCGIEAKHPNSSIRKCARVQLIMIVEENVRNNRIWYRNCLNS</sequence>
<dbReference type="HOGENOM" id="CLU_3053064_0_0_1"/>
<gene>
    <name evidence="4" type="ORF">ARALYDRAFT_670224</name>
</gene>
<reference evidence="5" key="1">
    <citation type="journal article" date="2011" name="Nat. Genet.">
        <title>The Arabidopsis lyrata genome sequence and the basis of rapid genome size change.</title>
        <authorList>
            <person name="Hu T.T."/>
            <person name="Pattyn P."/>
            <person name="Bakker E.G."/>
            <person name="Cao J."/>
            <person name="Cheng J.-F."/>
            <person name="Clark R.M."/>
            <person name="Fahlgren N."/>
            <person name="Fawcett J.A."/>
            <person name="Grimwood J."/>
            <person name="Gundlach H."/>
            <person name="Haberer G."/>
            <person name="Hollister J.D."/>
            <person name="Ossowski S."/>
            <person name="Ottilar R.P."/>
            <person name="Salamov A.A."/>
            <person name="Schneeberger K."/>
            <person name="Spannagl M."/>
            <person name="Wang X."/>
            <person name="Yang L."/>
            <person name="Nasrallah M.E."/>
            <person name="Bergelson J."/>
            <person name="Carrington J.C."/>
            <person name="Gaut B.S."/>
            <person name="Schmutz J."/>
            <person name="Mayer K.F.X."/>
            <person name="Van de Peer Y."/>
            <person name="Grigoriev I.V."/>
            <person name="Nordborg M."/>
            <person name="Weigel D."/>
            <person name="Guo Y.-L."/>
        </authorList>
    </citation>
    <scope>NUCLEOTIDE SEQUENCE [LARGE SCALE GENOMIC DNA]</scope>
    <source>
        <strain evidence="5">cv. MN47</strain>
    </source>
</reference>
<dbReference type="GO" id="GO:1990904">
    <property type="term" value="C:ribonucleoprotein complex"/>
    <property type="evidence" value="ECO:0007669"/>
    <property type="project" value="UniProtKB-KW"/>
</dbReference>
<dbReference type="EMBL" id="GL348716">
    <property type="protein sequence ID" value="EFH58137.1"/>
    <property type="molecule type" value="Genomic_DNA"/>
</dbReference>
<dbReference type="Proteomes" id="UP000008694">
    <property type="component" value="Unassembled WGS sequence"/>
</dbReference>
<evidence type="ECO:0000313" key="5">
    <source>
        <dbReference type="Proteomes" id="UP000008694"/>
    </source>
</evidence>
<dbReference type="InterPro" id="IPR006032">
    <property type="entry name" value="Ribosomal_uS12"/>
</dbReference>
<keyword evidence="2" id="KW-0689">Ribosomal protein</keyword>
<dbReference type="InterPro" id="IPR012340">
    <property type="entry name" value="NA-bd_OB-fold"/>
</dbReference>
<dbReference type="Gramene" id="Al_scaffold_0004_2943">
    <property type="protein sequence ID" value="Al_scaffold_0004_2943"/>
    <property type="gene ID" value="Al_scaffold_0004_2943"/>
</dbReference>
<evidence type="ECO:0000256" key="1">
    <source>
        <dbReference type="ARBA" id="ARBA00005657"/>
    </source>
</evidence>
<keyword evidence="5" id="KW-1185">Reference proteome</keyword>
<evidence type="ECO:0000313" key="4">
    <source>
        <dbReference type="EMBL" id="EFH58137.1"/>
    </source>
</evidence>
<name>D7LJD9_ARALL</name>
<comment type="similarity">
    <text evidence="1">Belongs to the universal ribosomal protein uS12 family.</text>
</comment>
<dbReference type="AlphaFoldDB" id="D7LJD9"/>
<keyword evidence="3" id="KW-0687">Ribonucleoprotein</keyword>
<organism evidence="5">
    <name type="scientific">Arabidopsis lyrata subsp. lyrata</name>
    <name type="common">Lyre-leaved rock-cress</name>
    <dbReference type="NCBI Taxonomy" id="81972"/>
    <lineage>
        <taxon>Eukaryota</taxon>
        <taxon>Viridiplantae</taxon>
        <taxon>Streptophyta</taxon>
        <taxon>Embryophyta</taxon>
        <taxon>Tracheophyta</taxon>
        <taxon>Spermatophyta</taxon>
        <taxon>Magnoliopsida</taxon>
        <taxon>eudicotyledons</taxon>
        <taxon>Gunneridae</taxon>
        <taxon>Pentapetalae</taxon>
        <taxon>rosids</taxon>
        <taxon>malvids</taxon>
        <taxon>Brassicales</taxon>
        <taxon>Brassicaceae</taxon>
        <taxon>Camelineae</taxon>
        <taxon>Arabidopsis</taxon>
    </lineage>
</organism>
<proteinExistence type="inferred from homology"/>
<dbReference type="GO" id="GO:0006412">
    <property type="term" value="P:translation"/>
    <property type="evidence" value="ECO:0007669"/>
    <property type="project" value="InterPro"/>
</dbReference>